<dbReference type="RefSeq" id="WP_344913611.1">
    <property type="nucleotide sequence ID" value="NZ_BAAAYO010000012.1"/>
</dbReference>
<keyword evidence="9" id="KW-0472">Membrane</keyword>
<dbReference type="Pfam" id="PF00512">
    <property type="entry name" value="HisKA"/>
    <property type="match status" value="1"/>
</dbReference>
<sequence length="579" mass="66182">MKIQQRMAFHFTYQLIFYALVIVAITLIACVIFFQNMTNNEIRRNFPVGVLQQIAQEALYKDGAIKISPEWDKLIEEKGMWLQVVRAEGEVIYAVNTTPPHALPTSYSIAQLLDIQETRTLGTYAVHTQLNFSFQEPLLYMLGYPNANLDQLVAWFDAYEQYGIVRSEAVPLLEQRLRETGSYLQVIDSASRIIQGIGDGAFVQNAFRPLDILAIQQSPANYDTNIVTHRDKLSGMTWILYSSHPAGAPLKHPVMESATRGLIWFSVLILLLALPISIWHGYRYGQPLILFAGWFERMGRGQYDQVLTAKDMRKVFRRNGTMRIRYRLYKEVIQSFYQMAHQLAQTEKERERLEKSQAEWMSGISHDLRTPLSTIQGYGYMLESLPAQWSQEEMRIMGSTIREKGDYMLELISDFSLIHQLKQGDSIMELREMDLVELIRCTVLKYVNDATMSEYQFLYVGAEGPLLIKADETWLQRLMDNLLSNAVKHNPPGVIVTVSVGRTSDKACIRVVDNGKGMDEETLHYLFNRYYRGTNTEESTNGSGLGMSIAKTIVEAHGGEIHVQSKVWKGTKIEILLPC</sequence>
<dbReference type="InterPro" id="IPR036890">
    <property type="entry name" value="HATPase_C_sf"/>
</dbReference>
<accession>A0ABV5W6G6</accession>
<keyword evidence="5" id="KW-0547">Nucleotide-binding</keyword>
<evidence type="ECO:0000256" key="4">
    <source>
        <dbReference type="ARBA" id="ARBA00022679"/>
    </source>
</evidence>
<feature type="transmembrane region" description="Helical" evidence="9">
    <location>
        <begin position="261"/>
        <end position="282"/>
    </location>
</feature>
<dbReference type="EC" id="2.7.13.3" evidence="2"/>
<keyword evidence="9" id="KW-0812">Transmembrane</keyword>
<dbReference type="PROSITE" id="PS50109">
    <property type="entry name" value="HIS_KIN"/>
    <property type="match status" value="1"/>
</dbReference>
<keyword evidence="6 11" id="KW-0418">Kinase</keyword>
<dbReference type="PANTHER" id="PTHR43711">
    <property type="entry name" value="TWO-COMPONENT HISTIDINE KINASE"/>
    <property type="match status" value="1"/>
</dbReference>
<keyword evidence="7" id="KW-0067">ATP-binding</keyword>
<dbReference type="Proteomes" id="UP001589619">
    <property type="component" value="Unassembled WGS sequence"/>
</dbReference>
<dbReference type="InterPro" id="IPR005467">
    <property type="entry name" value="His_kinase_dom"/>
</dbReference>
<feature type="transmembrane region" description="Helical" evidence="9">
    <location>
        <begin position="15"/>
        <end position="34"/>
    </location>
</feature>
<comment type="catalytic activity">
    <reaction evidence="1">
        <text>ATP + protein L-histidine = ADP + protein N-phospho-L-histidine.</text>
        <dbReference type="EC" id="2.7.13.3"/>
    </reaction>
</comment>
<evidence type="ECO:0000256" key="8">
    <source>
        <dbReference type="ARBA" id="ARBA00023012"/>
    </source>
</evidence>
<evidence type="ECO:0000256" key="1">
    <source>
        <dbReference type="ARBA" id="ARBA00000085"/>
    </source>
</evidence>
<keyword evidence="12" id="KW-1185">Reference proteome</keyword>
<protein>
    <recommendedName>
        <fullName evidence="2">histidine kinase</fullName>
        <ecNumber evidence="2">2.7.13.3</ecNumber>
    </recommendedName>
</protein>
<evidence type="ECO:0000259" key="10">
    <source>
        <dbReference type="PROSITE" id="PS50109"/>
    </source>
</evidence>
<dbReference type="InterPro" id="IPR003661">
    <property type="entry name" value="HisK_dim/P_dom"/>
</dbReference>
<dbReference type="CDD" id="cd00082">
    <property type="entry name" value="HisKA"/>
    <property type="match status" value="1"/>
</dbReference>
<dbReference type="InterPro" id="IPR050736">
    <property type="entry name" value="Sensor_HK_Regulatory"/>
</dbReference>
<dbReference type="Gene3D" id="3.30.565.10">
    <property type="entry name" value="Histidine kinase-like ATPase, C-terminal domain"/>
    <property type="match status" value="1"/>
</dbReference>
<comment type="caution">
    <text evidence="11">The sequence shown here is derived from an EMBL/GenBank/DDBJ whole genome shotgun (WGS) entry which is preliminary data.</text>
</comment>
<gene>
    <name evidence="11" type="ORF">ACFFNY_30660</name>
</gene>
<dbReference type="PRINTS" id="PR00344">
    <property type="entry name" value="BCTRLSENSOR"/>
</dbReference>
<dbReference type="Gene3D" id="1.10.287.130">
    <property type="match status" value="1"/>
</dbReference>
<evidence type="ECO:0000256" key="5">
    <source>
        <dbReference type="ARBA" id="ARBA00022741"/>
    </source>
</evidence>
<feature type="domain" description="Histidine kinase" evidence="10">
    <location>
        <begin position="363"/>
        <end position="579"/>
    </location>
</feature>
<dbReference type="SUPFAM" id="SSF47384">
    <property type="entry name" value="Homodimeric domain of signal transducing histidine kinase"/>
    <property type="match status" value="1"/>
</dbReference>
<keyword evidence="3" id="KW-0597">Phosphoprotein</keyword>
<dbReference type="GO" id="GO:0016301">
    <property type="term" value="F:kinase activity"/>
    <property type="evidence" value="ECO:0007669"/>
    <property type="project" value="UniProtKB-KW"/>
</dbReference>
<dbReference type="EMBL" id="JBHMAG010000020">
    <property type="protein sequence ID" value="MFB9755960.1"/>
    <property type="molecule type" value="Genomic_DNA"/>
</dbReference>
<dbReference type="CDD" id="cd00075">
    <property type="entry name" value="HATPase"/>
    <property type="match status" value="1"/>
</dbReference>
<keyword evidence="9" id="KW-1133">Transmembrane helix</keyword>
<evidence type="ECO:0000256" key="2">
    <source>
        <dbReference type="ARBA" id="ARBA00012438"/>
    </source>
</evidence>
<evidence type="ECO:0000256" key="7">
    <source>
        <dbReference type="ARBA" id="ARBA00022840"/>
    </source>
</evidence>
<proteinExistence type="predicted"/>
<evidence type="ECO:0000313" key="11">
    <source>
        <dbReference type="EMBL" id="MFB9755960.1"/>
    </source>
</evidence>
<evidence type="ECO:0000313" key="12">
    <source>
        <dbReference type="Proteomes" id="UP001589619"/>
    </source>
</evidence>
<keyword evidence="8" id="KW-0902">Two-component regulatory system</keyword>
<dbReference type="SUPFAM" id="SSF55874">
    <property type="entry name" value="ATPase domain of HSP90 chaperone/DNA topoisomerase II/histidine kinase"/>
    <property type="match status" value="1"/>
</dbReference>
<evidence type="ECO:0000256" key="9">
    <source>
        <dbReference type="SAM" id="Phobius"/>
    </source>
</evidence>
<name>A0ABV5W6G6_9BACL</name>
<organism evidence="11 12">
    <name type="scientific">Paenibacillus hodogayensis</name>
    <dbReference type="NCBI Taxonomy" id="279208"/>
    <lineage>
        <taxon>Bacteria</taxon>
        <taxon>Bacillati</taxon>
        <taxon>Bacillota</taxon>
        <taxon>Bacilli</taxon>
        <taxon>Bacillales</taxon>
        <taxon>Paenibacillaceae</taxon>
        <taxon>Paenibacillus</taxon>
    </lineage>
</organism>
<dbReference type="InterPro" id="IPR036097">
    <property type="entry name" value="HisK_dim/P_sf"/>
</dbReference>
<keyword evidence="4" id="KW-0808">Transferase</keyword>
<evidence type="ECO:0000256" key="3">
    <source>
        <dbReference type="ARBA" id="ARBA00022553"/>
    </source>
</evidence>
<dbReference type="InterPro" id="IPR004358">
    <property type="entry name" value="Sig_transdc_His_kin-like_C"/>
</dbReference>
<dbReference type="PANTHER" id="PTHR43711:SF1">
    <property type="entry name" value="HISTIDINE KINASE 1"/>
    <property type="match status" value="1"/>
</dbReference>
<evidence type="ECO:0000256" key="6">
    <source>
        <dbReference type="ARBA" id="ARBA00022777"/>
    </source>
</evidence>
<reference evidence="11 12" key="1">
    <citation type="submission" date="2024-09" db="EMBL/GenBank/DDBJ databases">
        <authorList>
            <person name="Sun Q."/>
            <person name="Mori K."/>
        </authorList>
    </citation>
    <scope>NUCLEOTIDE SEQUENCE [LARGE SCALE GENOMIC DNA]</scope>
    <source>
        <strain evidence="11 12">JCM 12520</strain>
    </source>
</reference>
<dbReference type="PROSITE" id="PS51257">
    <property type="entry name" value="PROKAR_LIPOPROTEIN"/>
    <property type="match status" value="1"/>
</dbReference>
<dbReference type="SMART" id="SM00388">
    <property type="entry name" value="HisKA"/>
    <property type="match status" value="1"/>
</dbReference>
<dbReference type="SMART" id="SM00387">
    <property type="entry name" value="HATPase_c"/>
    <property type="match status" value="1"/>
</dbReference>
<dbReference type="InterPro" id="IPR003594">
    <property type="entry name" value="HATPase_dom"/>
</dbReference>
<dbReference type="Pfam" id="PF02518">
    <property type="entry name" value="HATPase_c"/>
    <property type="match status" value="1"/>
</dbReference>